<organism evidence="3 4">
    <name type="scientific">Tannerella forsythia</name>
    <name type="common">Bacteroides forsythus</name>
    <dbReference type="NCBI Taxonomy" id="28112"/>
    <lineage>
        <taxon>Bacteria</taxon>
        <taxon>Pseudomonadati</taxon>
        <taxon>Bacteroidota</taxon>
        <taxon>Bacteroidia</taxon>
        <taxon>Bacteroidales</taxon>
        <taxon>Tannerellaceae</taxon>
        <taxon>Tannerella</taxon>
    </lineage>
</organism>
<gene>
    <name evidence="2" type="ORF">CLI86_07035</name>
    <name evidence="3" type="ORF">TFUB20_00892</name>
</gene>
<dbReference type="AlphaFoldDB" id="A0A1D3UIL5"/>
<dbReference type="EMBL" id="FMMM01000031">
    <property type="protein sequence ID" value="SCQ19992.1"/>
    <property type="molecule type" value="Genomic_DNA"/>
</dbReference>
<proteinExistence type="predicted"/>
<evidence type="ECO:0000313" key="3">
    <source>
        <dbReference type="EMBL" id="SCQ19992.1"/>
    </source>
</evidence>
<evidence type="ECO:0000313" key="2">
    <source>
        <dbReference type="EMBL" id="PDP43709.1"/>
    </source>
</evidence>
<accession>A0A1D3UIL5</accession>
<dbReference type="Gene3D" id="3.40.50.450">
    <property type="match status" value="1"/>
</dbReference>
<dbReference type="GO" id="GO:0009294">
    <property type="term" value="P:DNA-mediated transformation"/>
    <property type="evidence" value="ECO:0007669"/>
    <property type="project" value="InterPro"/>
</dbReference>
<name>A0A1D3UIL5_TANFO</name>
<dbReference type="RefSeq" id="WP_046826066.1">
    <property type="nucleotide sequence ID" value="NZ_CAUSRC010000015.1"/>
</dbReference>
<evidence type="ECO:0000313" key="5">
    <source>
        <dbReference type="Proteomes" id="UP000219259"/>
    </source>
</evidence>
<dbReference type="OrthoDB" id="273460at2"/>
<dbReference type="Proteomes" id="UP000219259">
    <property type="component" value="Unassembled WGS sequence"/>
</dbReference>
<sequence length="163" mass="18248">MPIKVEEYLGNRELLETHKTAFLCSRRVSSPAVLRCYDWATEACRSDGVVVSGFQSRIERDVLHFLLQGQKPLIVVIARRMYTVLASELQSAMDAGRLLIVSTAPKATRASQTAADERNRYIAELADEIVFGYIAPDSRLNELYRQYASKSGILFKSQDISSG</sequence>
<feature type="domain" description="Smf/DprA SLOG" evidence="1">
    <location>
        <begin position="8"/>
        <end position="130"/>
    </location>
</feature>
<dbReference type="Pfam" id="PF02481">
    <property type="entry name" value="DNA_processg_A"/>
    <property type="match status" value="1"/>
</dbReference>
<reference evidence="3 4" key="1">
    <citation type="submission" date="2016-09" db="EMBL/GenBank/DDBJ databases">
        <authorList>
            <person name="Capua I."/>
            <person name="De Benedictis P."/>
            <person name="Joannis T."/>
            <person name="Lombin L.H."/>
            <person name="Cattoli G."/>
        </authorList>
    </citation>
    <scope>NUCLEOTIDE SEQUENCE [LARGE SCALE GENOMIC DNA]</scope>
    <source>
        <strain evidence="3 4">UB20</strain>
    </source>
</reference>
<dbReference type="InterPro" id="IPR057666">
    <property type="entry name" value="DrpA_SLOG"/>
</dbReference>
<evidence type="ECO:0000259" key="1">
    <source>
        <dbReference type="Pfam" id="PF02481"/>
    </source>
</evidence>
<reference evidence="2 5" key="2">
    <citation type="submission" date="2017-09" db="EMBL/GenBank/DDBJ databases">
        <title>Phase variable restriction modification systems are present in the genome sequences of periodontal pathogens Prevotella intermedia, Tannerella forsythia and Porphyromonas gingivalis.</title>
        <authorList>
            <person name="Haigh R.D."/>
            <person name="Crawford L."/>
            <person name="Ralph J."/>
            <person name="Wanford J."/>
            <person name="Vartoukian S.R."/>
            <person name="Hijazib K."/>
            <person name="Wade W."/>
            <person name="Oggioni M.R."/>
        </authorList>
    </citation>
    <scope>NUCLEOTIDE SEQUENCE [LARGE SCALE GENOMIC DNA]</scope>
    <source>
        <strain evidence="2 5">WW11663</strain>
    </source>
</reference>
<protein>
    <submittedName>
        <fullName evidence="3">DNA recombination-mediator protein A</fullName>
    </submittedName>
</protein>
<dbReference type="Proteomes" id="UP000182057">
    <property type="component" value="Unassembled WGS sequence"/>
</dbReference>
<dbReference type="EMBL" id="NSLJ01000015">
    <property type="protein sequence ID" value="PDP43709.1"/>
    <property type="molecule type" value="Genomic_DNA"/>
</dbReference>
<evidence type="ECO:0000313" key="4">
    <source>
        <dbReference type="Proteomes" id="UP000182057"/>
    </source>
</evidence>